<proteinExistence type="predicted"/>
<dbReference type="EMBL" id="FPAG01000009">
    <property type="protein sequence ID" value="SFT13030.1"/>
    <property type="molecule type" value="Genomic_DNA"/>
</dbReference>
<organism evidence="1 2">
    <name type="scientific">Zhouia amylolytica</name>
    <dbReference type="NCBI Taxonomy" id="376730"/>
    <lineage>
        <taxon>Bacteria</taxon>
        <taxon>Pseudomonadati</taxon>
        <taxon>Bacteroidota</taxon>
        <taxon>Flavobacteriia</taxon>
        <taxon>Flavobacteriales</taxon>
        <taxon>Flavobacteriaceae</taxon>
        <taxon>Zhouia</taxon>
    </lineage>
</organism>
<name>A0A1I6VH88_9FLAO</name>
<accession>A0A1I6VH88</accession>
<sequence length="160" mass="18261">MIFMRLTAAFLLIVLCVSCDIFGGKPSKEELVNREMQSINWNEVDQYPLFEACDETADKTQQRRCFQTTFTNQVFETLQNNHIVVHKSLNDTVKVHMLISNTGTIKITGIEKTDVINKQIPQLDSIINESLKQLPKLYPAIKRDIPVSTKIKLPIVLKAD</sequence>
<evidence type="ECO:0008006" key="3">
    <source>
        <dbReference type="Google" id="ProtNLM"/>
    </source>
</evidence>
<dbReference type="Proteomes" id="UP000183209">
    <property type="component" value="Unassembled WGS sequence"/>
</dbReference>
<evidence type="ECO:0000313" key="2">
    <source>
        <dbReference type="Proteomes" id="UP000183209"/>
    </source>
</evidence>
<dbReference type="AlphaFoldDB" id="A0A1I6VH88"/>
<gene>
    <name evidence="1" type="ORF">SAMN04487906_3133</name>
</gene>
<reference evidence="1 2" key="1">
    <citation type="submission" date="2016-10" db="EMBL/GenBank/DDBJ databases">
        <authorList>
            <person name="de Groot N.N."/>
        </authorList>
    </citation>
    <scope>NUCLEOTIDE SEQUENCE [LARGE SCALE GENOMIC DNA]</scope>
    <source>
        <strain evidence="1 2">CGMCC 1.6114</strain>
    </source>
</reference>
<protein>
    <recommendedName>
        <fullName evidence="3">TonB protein C-terminal</fullName>
    </recommendedName>
</protein>
<evidence type="ECO:0000313" key="1">
    <source>
        <dbReference type="EMBL" id="SFT13030.1"/>
    </source>
</evidence>